<dbReference type="InterPro" id="IPR050490">
    <property type="entry name" value="Bact_solute-bd_prot1"/>
</dbReference>
<dbReference type="Gene3D" id="3.40.190.10">
    <property type="entry name" value="Periplasmic binding protein-like II"/>
    <property type="match status" value="1"/>
</dbReference>
<dbReference type="Proteomes" id="UP000476064">
    <property type="component" value="Chromosome"/>
</dbReference>
<dbReference type="EMBL" id="CP048209">
    <property type="protein sequence ID" value="QHT60387.1"/>
    <property type="molecule type" value="Genomic_DNA"/>
</dbReference>
<reference evidence="1 2" key="1">
    <citation type="submission" date="2020-01" db="EMBL/GenBank/DDBJ databases">
        <title>Paenibacillus sp. nov., isolated from tomato rhizosphere.</title>
        <authorList>
            <person name="Weon H.-Y."/>
            <person name="Lee S.A."/>
        </authorList>
    </citation>
    <scope>NUCLEOTIDE SEQUENCE [LARGE SCALE GENOMIC DNA]</scope>
    <source>
        <strain evidence="1 2">12200R-189</strain>
    </source>
</reference>
<dbReference type="KEGG" id="plyc:GXP70_10845"/>
<evidence type="ECO:0000313" key="2">
    <source>
        <dbReference type="Proteomes" id="UP000476064"/>
    </source>
</evidence>
<dbReference type="InterPro" id="IPR006059">
    <property type="entry name" value="SBP"/>
</dbReference>
<keyword evidence="2" id="KW-1185">Reference proteome</keyword>
<proteinExistence type="predicted"/>
<organism evidence="1 2">
    <name type="scientific">Paenibacillus lycopersici</name>
    <dbReference type="NCBI Taxonomy" id="2704462"/>
    <lineage>
        <taxon>Bacteria</taxon>
        <taxon>Bacillati</taxon>
        <taxon>Bacillota</taxon>
        <taxon>Bacilli</taxon>
        <taxon>Bacillales</taxon>
        <taxon>Paenibacillaceae</taxon>
        <taxon>Paenibacillus</taxon>
    </lineage>
</organism>
<name>A0A6C0FU74_9BACL</name>
<dbReference type="PANTHER" id="PTHR43649">
    <property type="entry name" value="ARABINOSE-BINDING PROTEIN-RELATED"/>
    <property type="match status" value="1"/>
</dbReference>
<sequence>MLQKGNNNLNVLSRGKVVLKASSLALTSALLVSGLSACSKGSESDAKQHVLRIGFMYSDSYNEQYLRQQFTDGYELLHPNVDIEIVSAMQTQNYAEPDPNKKQPDPYENMKEMLNGSNPVDVVIVDSPYFRKLIQDNMLTKLDTLIQDNKFDIEDFVPSVIDGIKEAGEGSIYGLTPTFNASALFYNKKLFADQGVEVPKDGMQWSDVFTLAQRVAKGDGKERKFGLAINRWSDPYSDMMTYSAPLQLRMFDKNAEKMTVNTAQWKKVWTDISNLYQQKLVPTQEDYNMTNDAMNGKQVYNPFQGDLFISGRIAMMVAGYDYVTQLSQVKDAAAQNSKITNVDWDVVTMPTFAESPDVGGNVYLNNLMAINAKAQNSEDAWDFIAFNNGKDWAKLKSRSTYELVARKSFLKPKDGMNYNMAAFYSLKPAPGQDPAIDKLYQEKPNLYQVQQYAPQLFQEVVQKKKSVDQALQEWETKGNVLLQKIKTNPTGPLDGTDGSVGVSGGGAVVEVKPAG</sequence>
<dbReference type="Pfam" id="PF01547">
    <property type="entry name" value="SBP_bac_1"/>
    <property type="match status" value="1"/>
</dbReference>
<evidence type="ECO:0000313" key="1">
    <source>
        <dbReference type="EMBL" id="QHT60387.1"/>
    </source>
</evidence>
<dbReference type="RefSeq" id="WP_162356573.1">
    <property type="nucleotide sequence ID" value="NZ_CP048209.1"/>
</dbReference>
<dbReference type="AlphaFoldDB" id="A0A6C0FU74"/>
<accession>A0A6C0FU74</accession>
<protein>
    <submittedName>
        <fullName evidence="1">Extracellular solute-binding protein</fullName>
    </submittedName>
</protein>
<dbReference type="SUPFAM" id="SSF53850">
    <property type="entry name" value="Periplasmic binding protein-like II"/>
    <property type="match status" value="1"/>
</dbReference>
<dbReference type="PANTHER" id="PTHR43649:SF12">
    <property type="entry name" value="DIACETYLCHITOBIOSE BINDING PROTEIN DASA"/>
    <property type="match status" value="1"/>
</dbReference>
<gene>
    <name evidence="1" type="ORF">GXP70_10845</name>
</gene>